<dbReference type="EMBL" id="JAAIUW010000003">
    <property type="protein sequence ID" value="KAF7837255.1"/>
    <property type="molecule type" value="Genomic_DNA"/>
</dbReference>
<dbReference type="AlphaFoldDB" id="A0A835CE37"/>
<dbReference type="FunFam" id="2.60.200.20:FF:000035">
    <property type="entry name" value="Protein phosphatase 2C 70"/>
    <property type="match status" value="1"/>
</dbReference>
<dbReference type="SMART" id="SM00240">
    <property type="entry name" value="FHA"/>
    <property type="match status" value="1"/>
</dbReference>
<protein>
    <submittedName>
        <fullName evidence="4">Protein phosphatase 2C 70</fullName>
    </submittedName>
</protein>
<dbReference type="FunFam" id="3.60.40.10:FF:000047">
    <property type="entry name" value="Protein phosphatase 2C 70"/>
    <property type="match status" value="1"/>
</dbReference>
<dbReference type="InterPro" id="IPR036457">
    <property type="entry name" value="PPM-type-like_dom_sf"/>
</dbReference>
<dbReference type="Pfam" id="PF00498">
    <property type="entry name" value="FHA"/>
    <property type="match status" value="1"/>
</dbReference>
<dbReference type="Pfam" id="PF00481">
    <property type="entry name" value="PP2C"/>
    <property type="match status" value="1"/>
</dbReference>
<dbReference type="Gene3D" id="3.60.40.10">
    <property type="entry name" value="PPM-type phosphatase domain"/>
    <property type="match status" value="1"/>
</dbReference>
<dbReference type="PANTHER" id="PTHR13832">
    <property type="entry name" value="PROTEIN PHOSPHATASE 2C"/>
    <property type="match status" value="1"/>
</dbReference>
<dbReference type="InterPro" id="IPR001932">
    <property type="entry name" value="PPM-type_phosphatase-like_dom"/>
</dbReference>
<organism evidence="4 5">
    <name type="scientific">Senna tora</name>
    <dbReference type="NCBI Taxonomy" id="362788"/>
    <lineage>
        <taxon>Eukaryota</taxon>
        <taxon>Viridiplantae</taxon>
        <taxon>Streptophyta</taxon>
        <taxon>Embryophyta</taxon>
        <taxon>Tracheophyta</taxon>
        <taxon>Spermatophyta</taxon>
        <taxon>Magnoliopsida</taxon>
        <taxon>eudicotyledons</taxon>
        <taxon>Gunneridae</taxon>
        <taxon>Pentapetalae</taxon>
        <taxon>rosids</taxon>
        <taxon>fabids</taxon>
        <taxon>Fabales</taxon>
        <taxon>Fabaceae</taxon>
        <taxon>Caesalpinioideae</taxon>
        <taxon>Cassia clade</taxon>
        <taxon>Senna</taxon>
    </lineage>
</organism>
<evidence type="ECO:0000259" key="3">
    <source>
        <dbReference type="PROSITE" id="PS51746"/>
    </source>
</evidence>
<feature type="compositionally biased region" description="Polar residues" evidence="1">
    <location>
        <begin position="1"/>
        <end position="13"/>
    </location>
</feature>
<dbReference type="Proteomes" id="UP000634136">
    <property type="component" value="Unassembled WGS sequence"/>
</dbReference>
<gene>
    <name evidence="4" type="ORF">G2W53_005737</name>
</gene>
<comment type="caution">
    <text evidence="4">The sequence shown here is derived from an EMBL/GenBank/DDBJ whole genome shotgun (WGS) entry which is preliminary data.</text>
</comment>
<reference evidence="4" key="1">
    <citation type="submission" date="2020-09" db="EMBL/GenBank/DDBJ databases">
        <title>Genome-Enabled Discovery of Anthraquinone Biosynthesis in Senna tora.</title>
        <authorList>
            <person name="Kang S.-H."/>
            <person name="Pandey R.P."/>
            <person name="Lee C.-M."/>
            <person name="Sim J.-S."/>
            <person name="Jeong J.-T."/>
            <person name="Choi B.-S."/>
            <person name="Jung M."/>
            <person name="Ginzburg D."/>
            <person name="Zhao K."/>
            <person name="Won S.Y."/>
            <person name="Oh T.-J."/>
            <person name="Yu Y."/>
            <person name="Kim N.-H."/>
            <person name="Lee O.R."/>
            <person name="Lee T.-H."/>
            <person name="Bashyal P."/>
            <person name="Kim T.-S."/>
            <person name="Lee W.-H."/>
            <person name="Kawkins C."/>
            <person name="Kim C.-K."/>
            <person name="Kim J.S."/>
            <person name="Ahn B.O."/>
            <person name="Rhee S.Y."/>
            <person name="Sohng J.K."/>
        </authorList>
    </citation>
    <scope>NUCLEOTIDE SEQUENCE</scope>
    <source>
        <tissue evidence="4">Leaf</tissue>
    </source>
</reference>
<dbReference type="InterPro" id="IPR008984">
    <property type="entry name" value="SMAD_FHA_dom_sf"/>
</dbReference>
<evidence type="ECO:0000256" key="1">
    <source>
        <dbReference type="SAM" id="MobiDB-lite"/>
    </source>
</evidence>
<dbReference type="CDD" id="cd22678">
    <property type="entry name" value="FHA_PP2C70-like"/>
    <property type="match status" value="1"/>
</dbReference>
<dbReference type="Gene3D" id="2.60.200.20">
    <property type="match status" value="1"/>
</dbReference>
<dbReference type="PANTHER" id="PTHR13832:SF643">
    <property type="entry name" value="PROTEIN PHOSPHATASE 2C-RELATED"/>
    <property type="match status" value="1"/>
</dbReference>
<dbReference type="CDD" id="cd00143">
    <property type="entry name" value="PP2Cc"/>
    <property type="match status" value="1"/>
</dbReference>
<name>A0A835CE37_9FABA</name>
<dbReference type="SUPFAM" id="SSF81606">
    <property type="entry name" value="PP2C-like"/>
    <property type="match status" value="1"/>
</dbReference>
<dbReference type="InterPro" id="IPR015655">
    <property type="entry name" value="PP2C"/>
</dbReference>
<feature type="region of interest" description="Disordered" evidence="1">
    <location>
        <begin position="1"/>
        <end position="22"/>
    </location>
</feature>
<dbReference type="SUPFAM" id="SSF49879">
    <property type="entry name" value="SMAD/FHA domain"/>
    <property type="match status" value="1"/>
</dbReference>
<accession>A0A835CE37</accession>
<feature type="domain" description="FHA" evidence="2">
    <location>
        <begin position="138"/>
        <end position="189"/>
    </location>
</feature>
<dbReference type="PROSITE" id="PS50006">
    <property type="entry name" value="FHA_DOMAIN"/>
    <property type="match status" value="1"/>
</dbReference>
<dbReference type="OrthoDB" id="420076at2759"/>
<dbReference type="PROSITE" id="PS51746">
    <property type="entry name" value="PPM_2"/>
    <property type="match status" value="1"/>
</dbReference>
<evidence type="ECO:0000259" key="2">
    <source>
        <dbReference type="PROSITE" id="PS50006"/>
    </source>
</evidence>
<dbReference type="SMART" id="SM00332">
    <property type="entry name" value="PP2Cc"/>
    <property type="match status" value="1"/>
</dbReference>
<dbReference type="GO" id="GO:0004722">
    <property type="term" value="F:protein serine/threonine phosphatase activity"/>
    <property type="evidence" value="ECO:0007669"/>
    <property type="project" value="InterPro"/>
</dbReference>
<evidence type="ECO:0000313" key="4">
    <source>
        <dbReference type="EMBL" id="KAF7837255.1"/>
    </source>
</evidence>
<evidence type="ECO:0000313" key="5">
    <source>
        <dbReference type="Proteomes" id="UP000634136"/>
    </source>
</evidence>
<keyword evidence="5" id="KW-1185">Reference proteome</keyword>
<proteinExistence type="predicted"/>
<feature type="domain" description="PPM-type phosphatase" evidence="3">
    <location>
        <begin position="234"/>
        <end position="506"/>
    </location>
</feature>
<sequence length="518" mass="57574">MDDTNVLHNQSNELPRDYDLEGASFPNEGHFRPPLPHGLVYKQRLPAASHHVPQGDMVLDVVPDPPEDVFVGQTLKLSPAQLAEFQKHSRSIEIDRLQDFVQRDILDQRSCLTLEVITGPSCGLRCSVQSTIPSRLPLTLGRVSPSDLLIKDSEVSGKHALINWNLDKMKWELVDMGSLNGTLLNSQPINNLDTGSRHWSDPIELGNGDIITLGTTSKVIVHITSQNRIHIPFGVGMASDPMSMRRGGKKLPMEDVCYYQWPLFGLDQFGLFVICDGHGGDGAARSASKLFPEIVANILSDTLKREKVVLLRDASDVLRDAFSQTEACMNHHYEGCTATVLLVWADGDDNFFAQCANVGDSACIMNVDGKEIKMTEDHKITSYSERLRIEETGEPLRDGETRLYGINLARMLGDKFLKQQDSRFSSEPYISQVAHIDQASKAFAILASDGLWDVLGTKKAIQLVLQMREKYSTDGVNSAEKIANLLLSEARTLRTKDNTSVIFLDFNTFPRFSCKAES</sequence>
<dbReference type="InterPro" id="IPR000253">
    <property type="entry name" value="FHA_dom"/>
</dbReference>